<proteinExistence type="predicted"/>
<gene>
    <name evidence="1" type="ORF">EIO64_12830</name>
</gene>
<keyword evidence="2" id="KW-1185">Reference proteome</keyword>
<evidence type="ECO:0000313" key="2">
    <source>
        <dbReference type="Proteomes" id="UP000298642"/>
    </source>
</evidence>
<organism evidence="1 2">
    <name type="scientific">Dysosmobacter welbionis</name>
    <dbReference type="NCBI Taxonomy" id="2093857"/>
    <lineage>
        <taxon>Bacteria</taxon>
        <taxon>Bacillati</taxon>
        <taxon>Bacillota</taxon>
        <taxon>Clostridia</taxon>
        <taxon>Eubacteriales</taxon>
        <taxon>Oscillospiraceae</taxon>
        <taxon>Dysosmobacter</taxon>
    </lineage>
</organism>
<evidence type="ECO:0000313" key="1">
    <source>
        <dbReference type="EMBL" id="QCI59997.1"/>
    </source>
</evidence>
<reference evidence="2" key="1">
    <citation type="submission" date="2018-12" db="EMBL/GenBank/DDBJ databases">
        <title>Dusodibacter welbiota gen. nov., sp. nov., isolated from human faeces and emended description of the Oscillibacter genus.</title>
        <authorList>
            <person name="Le Roy T."/>
            <person name="Van der Smissen P."/>
            <person name="Delzenne N."/>
            <person name="Muccioli G."/>
            <person name="Collet J.F."/>
            <person name="Cani P.D."/>
        </authorList>
    </citation>
    <scope>NUCLEOTIDE SEQUENCE [LARGE SCALE GENOMIC DNA]</scope>
    <source>
        <strain evidence="2">J115</strain>
    </source>
</reference>
<dbReference type="AlphaFoldDB" id="A0A4D7B0E9"/>
<dbReference type="Proteomes" id="UP000298642">
    <property type="component" value="Chromosome"/>
</dbReference>
<dbReference type="RefSeq" id="WP_136891469.1">
    <property type="nucleotide sequence ID" value="NZ_CP034413.3"/>
</dbReference>
<dbReference type="EMBL" id="CP034413">
    <property type="protein sequence ID" value="QCI59997.1"/>
    <property type="molecule type" value="Genomic_DNA"/>
</dbReference>
<accession>A0A4D7B0E9</accession>
<sequence length="263" mass="30215">MDAFYGLNRFENLRIVEYGGTADVFAFQDSLDWLSEKLADEEAFLFRLATNAIGARPISPALTAIAAPRMRPIHAMVHWDCLMAALDERAANGTVRQDTSRENIFLCQGYAQLKRLEYAFYLGFSLEEEGYAPEIGACYRQEDRFTGEERLIYALALLRGHSYQEFYTNGGTNDFRHMRPKEHYLEHLRRNLALTDNDALRRQLLQLADLGFLDQDNCRAAVDLLLRSRLTEATAFLLDYCNRRWPRETAGADTDFLDAEFAL</sequence>
<protein>
    <submittedName>
        <fullName evidence="1">Uncharacterized protein</fullName>
    </submittedName>
</protein>
<name>A0A4D7B0E9_9FIRM</name>
<dbReference type="KEGG" id="obj:EIO64_12830"/>